<evidence type="ECO:0000256" key="3">
    <source>
        <dbReference type="ARBA" id="ARBA00022448"/>
    </source>
</evidence>
<evidence type="ECO:0000256" key="4">
    <source>
        <dbReference type="ARBA" id="ARBA00022692"/>
    </source>
</evidence>
<dbReference type="Pfam" id="PF12621">
    <property type="entry name" value="PHM7_ext"/>
    <property type="match status" value="1"/>
</dbReference>
<dbReference type="Pfam" id="PF02714">
    <property type="entry name" value="RSN1_7TM"/>
    <property type="match status" value="1"/>
</dbReference>
<keyword evidence="14" id="KW-1185">Reference proteome</keyword>
<feature type="domain" description="CSC1/OSCA1-like N-terminal transmembrane" evidence="11">
    <location>
        <begin position="24"/>
        <end position="185"/>
    </location>
</feature>
<dbReference type="GO" id="GO:0005886">
    <property type="term" value="C:plasma membrane"/>
    <property type="evidence" value="ECO:0007669"/>
    <property type="project" value="TreeGrafter"/>
</dbReference>
<proteinExistence type="inferred from homology"/>
<feature type="transmembrane region" description="Helical" evidence="8">
    <location>
        <begin position="959"/>
        <end position="977"/>
    </location>
</feature>
<dbReference type="EMBL" id="AZHD01000020">
    <property type="protein sequence ID" value="OAA55344.1"/>
    <property type="molecule type" value="Genomic_DNA"/>
</dbReference>
<comment type="similarity">
    <text evidence="2">Belongs to the CSC1 (TC 1.A.17) family.</text>
</comment>
<protein>
    <submittedName>
        <fullName evidence="13">DUF221 domain protein</fullName>
    </submittedName>
</protein>
<dbReference type="InterPro" id="IPR045122">
    <property type="entry name" value="Csc1-like"/>
</dbReference>
<name>A0A167NB26_9HYPO</name>
<dbReference type="Proteomes" id="UP000076874">
    <property type="component" value="Unassembled WGS sequence"/>
</dbReference>
<dbReference type="Pfam" id="PF14703">
    <property type="entry name" value="PHM7_cyt"/>
    <property type="match status" value="2"/>
</dbReference>
<keyword evidence="6 8" id="KW-0472">Membrane</keyword>
<keyword evidence="4 8" id="KW-0812">Transmembrane</keyword>
<dbReference type="InterPro" id="IPR022257">
    <property type="entry name" value="PHM7_ext"/>
</dbReference>
<keyword evidence="5 8" id="KW-1133">Transmembrane helix</keyword>
<keyword evidence="3" id="KW-0813">Transport</keyword>
<evidence type="ECO:0000256" key="8">
    <source>
        <dbReference type="SAM" id="Phobius"/>
    </source>
</evidence>
<feature type="compositionally biased region" description="Basic and acidic residues" evidence="7">
    <location>
        <begin position="301"/>
        <end position="318"/>
    </location>
</feature>
<feature type="domain" description="CSC1/OSCA1-like cytosolic" evidence="12">
    <location>
        <begin position="211"/>
        <end position="293"/>
    </location>
</feature>
<evidence type="ECO:0000256" key="2">
    <source>
        <dbReference type="ARBA" id="ARBA00007779"/>
    </source>
</evidence>
<feature type="compositionally biased region" description="Low complexity" evidence="7">
    <location>
        <begin position="342"/>
        <end position="366"/>
    </location>
</feature>
<dbReference type="Pfam" id="PF13967">
    <property type="entry name" value="RSN1_TM"/>
    <property type="match status" value="1"/>
</dbReference>
<feature type="compositionally biased region" description="Polar residues" evidence="7">
    <location>
        <begin position="431"/>
        <end position="456"/>
    </location>
</feature>
<evidence type="ECO:0000313" key="13">
    <source>
        <dbReference type="EMBL" id="OAA55344.1"/>
    </source>
</evidence>
<accession>A0A167NB26</accession>
<feature type="transmembrane region" description="Helical" evidence="8">
    <location>
        <begin position="884"/>
        <end position="913"/>
    </location>
</feature>
<feature type="region of interest" description="Disordered" evidence="7">
    <location>
        <begin position="424"/>
        <end position="517"/>
    </location>
</feature>
<feature type="transmembrane region" description="Helical" evidence="8">
    <location>
        <begin position="997"/>
        <end position="1019"/>
    </location>
</feature>
<feature type="transmembrane region" description="Helical" evidence="8">
    <location>
        <begin position="794"/>
        <end position="815"/>
    </location>
</feature>
<dbReference type="InterPro" id="IPR027815">
    <property type="entry name" value="CSC1/OSCA1-like_cyt"/>
</dbReference>
<evidence type="ECO:0000256" key="6">
    <source>
        <dbReference type="ARBA" id="ARBA00023136"/>
    </source>
</evidence>
<evidence type="ECO:0000259" key="12">
    <source>
        <dbReference type="Pfam" id="PF14703"/>
    </source>
</evidence>
<feature type="transmembrane region" description="Helical" evidence="8">
    <location>
        <begin position="99"/>
        <end position="122"/>
    </location>
</feature>
<feature type="transmembrane region" description="Helical" evidence="8">
    <location>
        <begin position="739"/>
        <end position="758"/>
    </location>
</feature>
<dbReference type="PANTHER" id="PTHR13018:SF20">
    <property type="entry name" value="SPORULATION-SPECIFIC PROTEIN 75"/>
    <property type="match status" value="1"/>
</dbReference>
<sequence length="1302" mass="144258">MANNDTNGGSGSAQDSAGISIVTFFTALSTSLIIFGVQISIFLLLRNKLARIFKPKTYMVPERERTDPPPASPWGLVHALFRIRDQELIKKCGLDAYFFLRYLQTLLVIFVPIALVVIPILVPINFVDGIGHSFGSNSSDTVDPSVPTGLDTIAWGNIKPANANRHWAHLVLAVLVIIWVCYVFFCELRIYIKIRQDYLTSAEHRLRASANTVLVSSIPAKWLTEDALRGLFDVFPGGIRNIWLTRDYTKLLDKIHKRDSVHKHLEAAESELIRAAKKHQLKKRAAEEKAAQRRHKASRTTKAERVQRKREEDARAQHMAEGPGGLSAGNHDVPQIDGIEEAANNARGGRRGSSSSNSGSSDGSDNNLERQKSGFKVPVIGGGLAKVGHGFKEGAAVFGKAGQGILGGAKTLQQGVDKQLETTGGFEFVPSNGSSTSLPGPSEQPAVQGSDYQQRPSVAFAERPPPDRGYQAGTTRRPRTSSTSGNGDGVGGGDGVPRPSDASLISRTGHPHAFGNTTRKVTDWDSVVVVEDGKWWKFWKPPSGAYASPIPQGYRGDDFPFEGPTSTKGGDAAAAVAAEKSLWAKIKSKLPFVGDDEAPIEYPPAENPDYPGDEEEDAYAEWTKWLKKSDRPTHRLPLFDWTPSWLPGLPLIHKKVDSIYFYRKELARLNMEIEEDQQNHERYPTMHSAFIQFNHQVAAHMACQSVTHHVPKHMAPRVVEVSPEDVIWDNMAIRWWDEWLRTFIVVGVVFGMTILWAFPVAFTSSLSQIDSLVKTYSWLGFLKDNKTTYNVAKAVAGVLPALLLSLLLILVPIILKLLAGFQGAKTGSQRSEYVQIYYFFFLFVQVFLVVSVASGAIATLQNAVTNVQGVPEMLAKSLPKAANYFFSYMILQAMSTSSGTLLQIGVLLTWYVLARIVDDTARSKWRRQTKLPDISWGSFFPVYTNFACIALVYSVIAPLISVFAIITFTLLWVANRYKMIYITRFKIDTGGVLYPRAINQTFTGLYFMELCLIGLFFLVRNEHNEVACAPQAIIMIVVLALTIFYQVVLNWSFGPLLRYLPITFEDEAVLRDEAFQRAQDRRLGLVTDNDDEDDDNDDEAATLTGVDSRTTAAAAANGGGGSGVNRTDTVELKALKDNRGRQQTSVGPAASRFNPVRGIVHAGTWAARGGKKVRHATFGKAEENLRTSSGYRQQRRQRDLEAQRAIGEALYGGYHDEIEDLTPEERDALVREAFKHSALRAHRPTVWIPRDDLGISDDEIRHTCNLSEYIWISNEGTALDSKARVVYGRAPPDFSDLELISL</sequence>
<feature type="transmembrane region" description="Helical" evidence="8">
    <location>
        <begin position="167"/>
        <end position="185"/>
    </location>
</feature>
<evidence type="ECO:0000256" key="7">
    <source>
        <dbReference type="SAM" id="MobiDB-lite"/>
    </source>
</evidence>
<feature type="region of interest" description="Disordered" evidence="7">
    <location>
        <begin position="277"/>
        <end position="371"/>
    </location>
</feature>
<evidence type="ECO:0000259" key="11">
    <source>
        <dbReference type="Pfam" id="PF13967"/>
    </source>
</evidence>
<organism evidence="13 14">
    <name type="scientific">Niveomyces insectorum RCEF 264</name>
    <dbReference type="NCBI Taxonomy" id="1081102"/>
    <lineage>
        <taxon>Eukaryota</taxon>
        <taxon>Fungi</taxon>
        <taxon>Dikarya</taxon>
        <taxon>Ascomycota</taxon>
        <taxon>Pezizomycotina</taxon>
        <taxon>Sordariomycetes</taxon>
        <taxon>Hypocreomycetidae</taxon>
        <taxon>Hypocreales</taxon>
        <taxon>Cordycipitaceae</taxon>
        <taxon>Niveomyces</taxon>
    </lineage>
</organism>
<feature type="domain" description="CSC1/OSCA1-like cytosolic" evidence="12">
    <location>
        <begin position="627"/>
        <end position="730"/>
    </location>
</feature>
<dbReference type="InterPro" id="IPR003864">
    <property type="entry name" value="CSC1/OSCA1-like_7TM"/>
</dbReference>
<reference evidence="13 14" key="1">
    <citation type="journal article" date="2016" name="Genome Biol. Evol.">
        <title>Divergent and convergent evolution of fungal pathogenicity.</title>
        <authorList>
            <person name="Shang Y."/>
            <person name="Xiao G."/>
            <person name="Zheng P."/>
            <person name="Cen K."/>
            <person name="Zhan S."/>
            <person name="Wang C."/>
        </authorList>
    </citation>
    <scope>NUCLEOTIDE SEQUENCE [LARGE SCALE GENOMIC DNA]</scope>
    <source>
        <strain evidence="13 14">RCEF 264</strain>
    </source>
</reference>
<feature type="transmembrane region" description="Helical" evidence="8">
    <location>
        <begin position="1031"/>
        <end position="1053"/>
    </location>
</feature>
<dbReference type="GO" id="GO:0005227">
    <property type="term" value="F:calcium-activated cation channel activity"/>
    <property type="evidence" value="ECO:0007669"/>
    <property type="project" value="InterPro"/>
</dbReference>
<dbReference type="PANTHER" id="PTHR13018">
    <property type="entry name" value="PROBABLE MEMBRANE PROTEIN DUF221-RELATED"/>
    <property type="match status" value="1"/>
</dbReference>
<evidence type="ECO:0000259" key="9">
    <source>
        <dbReference type="Pfam" id="PF02714"/>
    </source>
</evidence>
<dbReference type="InterPro" id="IPR032880">
    <property type="entry name" value="CSC1/OSCA1-like_N"/>
</dbReference>
<dbReference type="OrthoDB" id="1076608at2759"/>
<comment type="caution">
    <text evidence="13">The sequence shown here is derived from an EMBL/GenBank/DDBJ whole genome shotgun (WGS) entry which is preliminary data.</text>
</comment>
<evidence type="ECO:0000256" key="5">
    <source>
        <dbReference type="ARBA" id="ARBA00022989"/>
    </source>
</evidence>
<gene>
    <name evidence="13" type="ORF">SPI_08439</name>
</gene>
<evidence type="ECO:0000313" key="14">
    <source>
        <dbReference type="Proteomes" id="UP000076874"/>
    </source>
</evidence>
<feature type="domain" description="10TM putative phosphate transporter extracellular tail" evidence="10">
    <location>
        <begin position="1216"/>
        <end position="1293"/>
    </location>
</feature>
<feature type="domain" description="CSC1/OSCA1-like 7TM region" evidence="9">
    <location>
        <begin position="741"/>
        <end position="1016"/>
    </location>
</feature>
<evidence type="ECO:0000259" key="10">
    <source>
        <dbReference type="Pfam" id="PF12621"/>
    </source>
</evidence>
<feature type="transmembrane region" description="Helical" evidence="8">
    <location>
        <begin position="20"/>
        <end position="45"/>
    </location>
</feature>
<feature type="compositionally biased region" description="Gly residues" evidence="7">
    <location>
        <begin position="486"/>
        <end position="495"/>
    </location>
</feature>
<feature type="transmembrane region" description="Helical" evidence="8">
    <location>
        <begin position="836"/>
        <end position="864"/>
    </location>
</feature>
<comment type="subcellular location">
    <subcellularLocation>
        <location evidence="1">Membrane</location>
        <topology evidence="1">Multi-pass membrane protein</topology>
    </subcellularLocation>
</comment>
<evidence type="ECO:0000256" key="1">
    <source>
        <dbReference type="ARBA" id="ARBA00004141"/>
    </source>
</evidence>